<feature type="non-terminal residue" evidence="2">
    <location>
        <position position="99"/>
    </location>
</feature>
<keyword evidence="1" id="KW-1133">Transmembrane helix</keyword>
<reference evidence="2" key="1">
    <citation type="submission" date="2015-08" db="EMBL/GenBank/DDBJ databases">
        <authorList>
            <person name="Babu N.S."/>
            <person name="Beckwith C.J."/>
            <person name="Beseler K.G."/>
            <person name="Brison A."/>
            <person name="Carone J.V."/>
            <person name="Caskin T.P."/>
            <person name="Diamond M."/>
            <person name="Durham M.E."/>
            <person name="Foxe J.M."/>
            <person name="Go M."/>
            <person name="Henderson B.A."/>
            <person name="Jones I.B."/>
            <person name="McGettigan J.A."/>
            <person name="Micheletti S.J."/>
            <person name="Nasrallah M.E."/>
            <person name="Ortiz D."/>
            <person name="Piller C.R."/>
            <person name="Privatt S.R."/>
            <person name="Schneider S.L."/>
            <person name="Sharp S."/>
            <person name="Smith T.C."/>
            <person name="Stanton J.D."/>
            <person name="Ullery H.E."/>
            <person name="Wilson R.J."/>
            <person name="Serrano M.G."/>
            <person name="Buck G."/>
            <person name="Lee V."/>
            <person name="Wang Y."/>
            <person name="Carvalho R."/>
            <person name="Voegtly L."/>
            <person name="Shi R."/>
            <person name="Duckworth R."/>
            <person name="Johnson A."/>
            <person name="Loviza R."/>
            <person name="Walstead R."/>
            <person name="Shah Z."/>
            <person name="Kiflezghi M."/>
            <person name="Wade K."/>
            <person name="Ball S.L."/>
            <person name="Bradley K.W."/>
            <person name="Asai D.J."/>
            <person name="Bowman C.A."/>
            <person name="Russell D.A."/>
            <person name="Pope W.H."/>
            <person name="Jacobs-Sera D."/>
            <person name="Hendrix R.W."/>
            <person name="Hatfull G.F."/>
        </authorList>
    </citation>
    <scope>NUCLEOTIDE SEQUENCE</scope>
</reference>
<accession>A0A1D1ZTL5</accession>
<feature type="transmembrane region" description="Helical" evidence="1">
    <location>
        <begin position="61"/>
        <end position="81"/>
    </location>
</feature>
<evidence type="ECO:0000313" key="2">
    <source>
        <dbReference type="EMBL" id="JAT70302.1"/>
    </source>
</evidence>
<keyword evidence="1" id="KW-0812">Transmembrane</keyword>
<dbReference type="AlphaFoldDB" id="A0A1D1ZTL5"/>
<feature type="transmembrane region" description="Helical" evidence="1">
    <location>
        <begin position="27"/>
        <end position="49"/>
    </location>
</feature>
<evidence type="ECO:0000256" key="1">
    <source>
        <dbReference type="SAM" id="Phobius"/>
    </source>
</evidence>
<organism evidence="2">
    <name type="scientific">Auxenochlorella protothecoides</name>
    <name type="common">Green microalga</name>
    <name type="synonym">Chlorella protothecoides</name>
    <dbReference type="NCBI Taxonomy" id="3075"/>
    <lineage>
        <taxon>Eukaryota</taxon>
        <taxon>Viridiplantae</taxon>
        <taxon>Chlorophyta</taxon>
        <taxon>core chlorophytes</taxon>
        <taxon>Trebouxiophyceae</taxon>
        <taxon>Chlorellales</taxon>
        <taxon>Chlorellaceae</taxon>
        <taxon>Auxenochlorella</taxon>
    </lineage>
</organism>
<protein>
    <submittedName>
        <fullName evidence="2">Uncharacterized protein</fullName>
    </submittedName>
</protein>
<feature type="non-terminal residue" evidence="2">
    <location>
        <position position="1"/>
    </location>
</feature>
<name>A0A1D1ZTL5_AUXPR</name>
<sequence length="99" mass="8848">RAAAAAGLGMAGGCLLAGGLGPVGATRALAVAARLGLAAAAAALAALGAEAYPVVVRDQGAALATLAAAVGALGALPGLVLGGDGERPARLGVLAAGAA</sequence>
<dbReference type="EMBL" id="GDKF01008320">
    <property type="protein sequence ID" value="JAT70302.1"/>
    <property type="molecule type" value="Transcribed_RNA"/>
</dbReference>
<gene>
    <name evidence="2" type="ORF">g.39709</name>
</gene>
<keyword evidence="1" id="KW-0472">Membrane</keyword>
<proteinExistence type="predicted"/>